<reference evidence="1 2" key="1">
    <citation type="journal article" date="2007" name="Appl. Environ. Microbiol.">
        <title>Isolation of key methanogens for global methane emission from rice paddy fields: a novel isolate affiliated with the clone cluster rice cluster I.</title>
        <authorList>
            <person name="Sakai S."/>
            <person name="Imachi H."/>
            <person name="Sekiguchi Y."/>
            <person name="Ohashi A."/>
            <person name="Harada H."/>
            <person name="Kamagata Y."/>
        </authorList>
    </citation>
    <scope>NUCLEOTIDE SEQUENCE [LARGE SCALE GENOMIC DNA]</scope>
    <source>
        <strain evidence="2">DSM 17711 / JCM 13418 / NBRC 101707 / SANAE</strain>
    </source>
</reference>
<gene>
    <name evidence="1" type="ordered locus">MCP_1889</name>
</gene>
<dbReference type="eggNOG" id="arCOG13229">
    <property type="taxonomic scope" value="Archaea"/>
</dbReference>
<dbReference type="InParanoid" id="D1YZT9"/>
<dbReference type="EMBL" id="AP011532">
    <property type="protein sequence ID" value="BAI61961.1"/>
    <property type="molecule type" value="Genomic_DNA"/>
</dbReference>
<dbReference type="KEGG" id="mpd:MCP_1889"/>
<name>D1YZT9_METPS</name>
<dbReference type="Proteomes" id="UP000001882">
    <property type="component" value="Chromosome"/>
</dbReference>
<sequence>MMNKELTASRVTGVLLKYSQNLNPFKREADVIVMVKDKTVTIPIDVRQRRFVEKEYPVGSKVELFYDGNWHINSKPVYNVKKMSFENGTVYT</sequence>
<dbReference type="RefSeq" id="WP_012900638.1">
    <property type="nucleotide sequence ID" value="NC_013665.1"/>
</dbReference>
<organism evidence="1 2">
    <name type="scientific">Methanocella paludicola (strain DSM 17711 / JCM 13418 / NBRC 101707 / SANAE)</name>
    <dbReference type="NCBI Taxonomy" id="304371"/>
    <lineage>
        <taxon>Archaea</taxon>
        <taxon>Methanobacteriati</taxon>
        <taxon>Methanobacteriota</taxon>
        <taxon>Stenosarchaea group</taxon>
        <taxon>Methanomicrobia</taxon>
        <taxon>Methanocellales</taxon>
        <taxon>Methanocellaceae</taxon>
        <taxon>Methanocella</taxon>
    </lineage>
</organism>
<reference evidence="2" key="3">
    <citation type="journal article" date="2011" name="PLoS ONE">
        <title>Genome sequence of a mesophilic hydrogenotrophic methanogen Methanocella paludicola, the first cultivated representative of the order Methanocellales.</title>
        <authorList>
            <person name="Sakai S."/>
            <person name="Takaki Y."/>
            <person name="Shimamura S."/>
            <person name="Sekine M."/>
            <person name="Tajima T."/>
            <person name="Kosugi H."/>
            <person name="Ichikawa N."/>
            <person name="Tasumi E."/>
            <person name="Hiraki A.T."/>
            <person name="Shimizu A."/>
            <person name="Kato Y."/>
            <person name="Nishiko R."/>
            <person name="Mori K."/>
            <person name="Fujita N."/>
            <person name="Imachi H."/>
            <person name="Takai K."/>
        </authorList>
    </citation>
    <scope>NUCLEOTIDE SEQUENCE [LARGE SCALE GENOMIC DNA]</scope>
    <source>
        <strain evidence="2">DSM 17711 / JCM 13418 / NBRC 101707 / SANAE</strain>
    </source>
</reference>
<reference evidence="1 2" key="2">
    <citation type="journal article" date="2008" name="Int. J. Syst. Evol. Microbiol.">
        <title>Methanocella paludicola gen. nov., sp. nov., a methane-producing archaeon, the first isolate of the lineage 'Rice Cluster I', and proposal of the new archaeal order Methanocellales ord. nov.</title>
        <authorList>
            <person name="Sakai S."/>
            <person name="Imachi H."/>
            <person name="Hanada S."/>
            <person name="Ohashi A."/>
            <person name="Harada H."/>
            <person name="Kamagata Y."/>
        </authorList>
    </citation>
    <scope>NUCLEOTIDE SEQUENCE [LARGE SCALE GENOMIC DNA]</scope>
    <source>
        <strain evidence="2">DSM 17711 / JCM 13418 / NBRC 101707 / SANAE</strain>
    </source>
</reference>
<protein>
    <submittedName>
        <fullName evidence="1">Uncharacterized protein</fullName>
    </submittedName>
</protein>
<accession>D1YZT9</accession>
<dbReference type="GeneID" id="8682949"/>
<evidence type="ECO:0000313" key="2">
    <source>
        <dbReference type="Proteomes" id="UP000001882"/>
    </source>
</evidence>
<keyword evidence="2" id="KW-1185">Reference proteome</keyword>
<dbReference type="AlphaFoldDB" id="D1YZT9"/>
<evidence type="ECO:0000313" key="1">
    <source>
        <dbReference type="EMBL" id="BAI61961.1"/>
    </source>
</evidence>
<proteinExistence type="predicted"/>